<sequence length="130" mass="14578">MAAAAVTLVDDLVDEILLRLPPFDPASLLRAALVCKSWRHVLSDACFRRRLREFHRGPPLLGLLCNLSDHAASFVPTTMSPFRGRRFVLSPASNPRPPRRPIGWLAIDTRHGRVLLHTDPHGTVQRGFIM</sequence>
<dbReference type="OrthoDB" id="685966at2759"/>
<protein>
    <recommendedName>
        <fullName evidence="1">F-box domain-containing protein</fullName>
    </recommendedName>
</protein>
<dbReference type="Gene3D" id="1.20.1280.50">
    <property type="match status" value="1"/>
</dbReference>
<dbReference type="EMBL" id="JACEFO010001739">
    <property type="protein sequence ID" value="KAF8713938.1"/>
    <property type="molecule type" value="Genomic_DNA"/>
</dbReference>
<accession>A0A835BWH5</accession>
<name>A0A835BWH5_9POAL</name>
<evidence type="ECO:0000313" key="3">
    <source>
        <dbReference type="Proteomes" id="UP000636709"/>
    </source>
</evidence>
<dbReference type="PANTHER" id="PTHR32133">
    <property type="entry name" value="OS07G0120400 PROTEIN"/>
    <property type="match status" value="1"/>
</dbReference>
<dbReference type="AlphaFoldDB" id="A0A835BWH5"/>
<dbReference type="SMART" id="SM00256">
    <property type="entry name" value="FBOX"/>
    <property type="match status" value="1"/>
</dbReference>
<evidence type="ECO:0000313" key="2">
    <source>
        <dbReference type="EMBL" id="KAF8713938.1"/>
    </source>
</evidence>
<gene>
    <name evidence="2" type="ORF">HU200_027920</name>
</gene>
<dbReference type="SUPFAM" id="SSF81383">
    <property type="entry name" value="F-box domain"/>
    <property type="match status" value="1"/>
</dbReference>
<dbReference type="InterPro" id="IPR001810">
    <property type="entry name" value="F-box_dom"/>
</dbReference>
<organism evidence="2 3">
    <name type="scientific">Digitaria exilis</name>
    <dbReference type="NCBI Taxonomy" id="1010633"/>
    <lineage>
        <taxon>Eukaryota</taxon>
        <taxon>Viridiplantae</taxon>
        <taxon>Streptophyta</taxon>
        <taxon>Embryophyta</taxon>
        <taxon>Tracheophyta</taxon>
        <taxon>Spermatophyta</taxon>
        <taxon>Magnoliopsida</taxon>
        <taxon>Liliopsida</taxon>
        <taxon>Poales</taxon>
        <taxon>Poaceae</taxon>
        <taxon>PACMAD clade</taxon>
        <taxon>Panicoideae</taxon>
        <taxon>Panicodae</taxon>
        <taxon>Paniceae</taxon>
        <taxon>Anthephorinae</taxon>
        <taxon>Digitaria</taxon>
    </lineage>
</organism>
<keyword evidence="3" id="KW-1185">Reference proteome</keyword>
<reference evidence="2" key="1">
    <citation type="submission" date="2020-07" db="EMBL/GenBank/DDBJ databases">
        <title>Genome sequence and genetic diversity analysis of an under-domesticated orphan crop, white fonio (Digitaria exilis).</title>
        <authorList>
            <person name="Bennetzen J.L."/>
            <person name="Chen S."/>
            <person name="Ma X."/>
            <person name="Wang X."/>
            <person name="Yssel A.E.J."/>
            <person name="Chaluvadi S.R."/>
            <person name="Johnson M."/>
            <person name="Gangashetty P."/>
            <person name="Hamidou F."/>
            <person name="Sanogo M.D."/>
            <person name="Zwaenepoel A."/>
            <person name="Wallace J."/>
            <person name="Van De Peer Y."/>
            <person name="Van Deynze A."/>
        </authorList>
    </citation>
    <scope>NUCLEOTIDE SEQUENCE</scope>
    <source>
        <tissue evidence="2">Leaves</tissue>
    </source>
</reference>
<comment type="caution">
    <text evidence="2">The sequence shown here is derived from an EMBL/GenBank/DDBJ whole genome shotgun (WGS) entry which is preliminary data.</text>
</comment>
<dbReference type="InterPro" id="IPR036047">
    <property type="entry name" value="F-box-like_dom_sf"/>
</dbReference>
<dbReference type="Pfam" id="PF00646">
    <property type="entry name" value="F-box"/>
    <property type="match status" value="1"/>
</dbReference>
<evidence type="ECO:0000259" key="1">
    <source>
        <dbReference type="SMART" id="SM00256"/>
    </source>
</evidence>
<feature type="domain" description="F-box" evidence="1">
    <location>
        <begin position="8"/>
        <end position="51"/>
    </location>
</feature>
<dbReference type="Proteomes" id="UP000636709">
    <property type="component" value="Unassembled WGS sequence"/>
</dbReference>
<proteinExistence type="predicted"/>